<evidence type="ECO:0000313" key="1">
    <source>
        <dbReference type="EMBL" id="MCD1295646.1"/>
    </source>
</evidence>
<evidence type="ECO:0000313" key="2">
    <source>
        <dbReference type="Proteomes" id="UP001320159"/>
    </source>
</evidence>
<dbReference type="Proteomes" id="UP001320159">
    <property type="component" value="Unassembled WGS sequence"/>
</dbReference>
<dbReference type="RefSeq" id="WP_230742502.1">
    <property type="nucleotide sequence ID" value="NZ_PGCK01000010.1"/>
</dbReference>
<sequence length="282" mass="31366">MSPNLDPPYIARCAVLAMALEVSGTPKPGNIDRDHDYVDTKYEDFIAAAIGVFPVMEKACTGGGIGELILEASDECVKWQSGGNTHFGAYILLFPLIKAAMSGTDHLKENAIDIVRDTTVNDAVDFYKAFSKVAVRMKDSEDLDVRDDSSLEELRERGLTMYDIMEISSKNDMVAKEWVNGFARCFKAGRSILEKRKTGSLNDATVLTYLELLAEEPDTFIVKKYDLEKAHYTQRLAIDVMDRRMTLNELSNRLYMEKINPGSTADIIIAGLFIALLSGLKV</sequence>
<reference evidence="1 2" key="1">
    <citation type="submission" date="2017-11" db="EMBL/GenBank/DDBJ databases">
        <title>Isolation and Characterization of Family Methanocellaceae Species from Potential Methane Hydrate Area Offshore Southwestern Taiwan.</title>
        <authorList>
            <person name="Zhang W.-L."/>
            <person name="Chen W.-C."/>
            <person name="Lai M.-C."/>
            <person name="Chen S.-C."/>
        </authorList>
    </citation>
    <scope>NUCLEOTIDE SEQUENCE [LARGE SCALE GENOMIC DNA]</scope>
    <source>
        <strain evidence="1 2">CWC-04</strain>
    </source>
</reference>
<protein>
    <submittedName>
        <fullName evidence="1">Triphosphoribosyl-dephospho-CoA synthase</fullName>
    </submittedName>
</protein>
<dbReference type="EMBL" id="PGCK01000010">
    <property type="protein sequence ID" value="MCD1295646.1"/>
    <property type="molecule type" value="Genomic_DNA"/>
</dbReference>
<dbReference type="Gene3D" id="1.10.4200.10">
    <property type="entry name" value="Triphosphoribosyl-dephospho-CoA protein"/>
    <property type="match status" value="1"/>
</dbReference>
<dbReference type="GO" id="GO:0046917">
    <property type="term" value="F:triphosphoribosyl-dephospho-CoA synthase activity"/>
    <property type="evidence" value="ECO:0007669"/>
    <property type="project" value="InterPro"/>
</dbReference>
<dbReference type="AlphaFoldDB" id="A0AAP2W824"/>
<dbReference type="InterPro" id="IPR002736">
    <property type="entry name" value="CitG"/>
</dbReference>
<dbReference type="PANTHER" id="PTHR42280:SF1">
    <property type="entry name" value="CITG FAMILY PROTEIN"/>
    <property type="match status" value="1"/>
</dbReference>
<dbReference type="PANTHER" id="PTHR42280">
    <property type="entry name" value="CITG FAMILY PROTEIN"/>
    <property type="match status" value="1"/>
</dbReference>
<dbReference type="Pfam" id="PF01874">
    <property type="entry name" value="CitG"/>
    <property type="match status" value="1"/>
</dbReference>
<comment type="caution">
    <text evidence="1">The sequence shown here is derived from an EMBL/GenBank/DDBJ whole genome shotgun (WGS) entry which is preliminary data.</text>
</comment>
<name>A0AAP2W824_9EURY</name>
<proteinExistence type="predicted"/>
<gene>
    <name evidence="1" type="ORF">CUJ83_11620</name>
</gene>
<keyword evidence="2" id="KW-1185">Reference proteome</keyword>
<accession>A0AAP2W824</accession>
<organism evidence="1 2">
    <name type="scientific">Methanooceanicella nereidis</name>
    <dbReference type="NCBI Taxonomy" id="2052831"/>
    <lineage>
        <taxon>Archaea</taxon>
        <taxon>Methanobacteriati</taxon>
        <taxon>Methanobacteriota</taxon>
        <taxon>Stenosarchaea group</taxon>
        <taxon>Methanomicrobia</taxon>
        <taxon>Methanocellales</taxon>
        <taxon>Methanocellaceae</taxon>
        <taxon>Methanooceanicella</taxon>
    </lineage>
</organism>
<dbReference type="GO" id="GO:0005524">
    <property type="term" value="F:ATP binding"/>
    <property type="evidence" value="ECO:0007669"/>
    <property type="project" value="InterPro"/>
</dbReference>